<name>A0ABQ6K9E4_9MICO</name>
<dbReference type="Gene3D" id="3.30.530.20">
    <property type="match status" value="1"/>
</dbReference>
<dbReference type="EMBL" id="BSVB01000001">
    <property type="protein sequence ID" value="GMA96331.1"/>
    <property type="molecule type" value="Genomic_DNA"/>
</dbReference>
<comment type="caution">
    <text evidence="3">The sequence shown here is derived from an EMBL/GenBank/DDBJ whole genome shotgun (WGS) entry which is preliminary data.</text>
</comment>
<dbReference type="Pfam" id="PF08327">
    <property type="entry name" value="AHSA1"/>
    <property type="match status" value="1"/>
</dbReference>
<reference evidence="4" key="1">
    <citation type="journal article" date="2019" name="Int. J. Syst. Evol. Microbiol.">
        <title>The Global Catalogue of Microorganisms (GCM) 10K type strain sequencing project: providing services to taxonomists for standard genome sequencing and annotation.</title>
        <authorList>
            <consortium name="The Broad Institute Genomics Platform"/>
            <consortium name="The Broad Institute Genome Sequencing Center for Infectious Disease"/>
            <person name="Wu L."/>
            <person name="Ma J."/>
        </authorList>
    </citation>
    <scope>NUCLEOTIDE SEQUENCE [LARGE SCALE GENOMIC DNA]</scope>
    <source>
        <strain evidence="4">NBRC 108894</strain>
    </source>
</reference>
<evidence type="ECO:0000256" key="1">
    <source>
        <dbReference type="ARBA" id="ARBA00006817"/>
    </source>
</evidence>
<dbReference type="CDD" id="cd07814">
    <property type="entry name" value="SRPBCC_CalC_Aha1-like"/>
    <property type="match status" value="1"/>
</dbReference>
<proteinExistence type="inferred from homology"/>
<evidence type="ECO:0000259" key="2">
    <source>
        <dbReference type="Pfam" id="PF08327"/>
    </source>
</evidence>
<accession>A0ABQ6K9E4</accession>
<dbReference type="InterPro" id="IPR023393">
    <property type="entry name" value="START-like_dom_sf"/>
</dbReference>
<sequence length="146" mass="16072">MSTATLEADEFLPHPPAKVWRALTEPDLLDAWLMPTEGFVPVAGTRFRFVTSPVPQTGFSGVVDCEVLEIEPVRLLRISWRSAGTGLDSVVTWELVPEGSGTRLLLTHAGFDLDDPEQARAFEIMNGGWRSHVLRRMAAALDDMPG</sequence>
<dbReference type="RefSeq" id="WP_284255728.1">
    <property type="nucleotide sequence ID" value="NZ_BAAAQO010000004.1"/>
</dbReference>
<dbReference type="InterPro" id="IPR013538">
    <property type="entry name" value="ASHA1/2-like_C"/>
</dbReference>
<evidence type="ECO:0000313" key="3">
    <source>
        <dbReference type="EMBL" id="GMA96331.1"/>
    </source>
</evidence>
<keyword evidence="4" id="KW-1185">Reference proteome</keyword>
<feature type="domain" description="Activator of Hsp90 ATPase homologue 1/2-like C-terminal" evidence="2">
    <location>
        <begin position="14"/>
        <end position="141"/>
    </location>
</feature>
<dbReference type="SUPFAM" id="SSF55961">
    <property type="entry name" value="Bet v1-like"/>
    <property type="match status" value="1"/>
</dbReference>
<protein>
    <recommendedName>
        <fullName evidence="2">Activator of Hsp90 ATPase homologue 1/2-like C-terminal domain-containing protein</fullName>
    </recommendedName>
</protein>
<organism evidence="3 4">
    <name type="scientific">Pseudolysinimonas kribbensis</name>
    <dbReference type="NCBI Taxonomy" id="433641"/>
    <lineage>
        <taxon>Bacteria</taxon>
        <taxon>Bacillati</taxon>
        <taxon>Actinomycetota</taxon>
        <taxon>Actinomycetes</taxon>
        <taxon>Micrococcales</taxon>
        <taxon>Microbacteriaceae</taxon>
        <taxon>Pseudolysinimonas</taxon>
    </lineage>
</organism>
<comment type="similarity">
    <text evidence="1">Belongs to the AHA1 family.</text>
</comment>
<gene>
    <name evidence="3" type="ORF">GCM10025881_31550</name>
</gene>
<dbReference type="Proteomes" id="UP001157034">
    <property type="component" value="Unassembled WGS sequence"/>
</dbReference>
<evidence type="ECO:0000313" key="4">
    <source>
        <dbReference type="Proteomes" id="UP001157034"/>
    </source>
</evidence>